<proteinExistence type="predicted"/>
<reference evidence="1" key="1">
    <citation type="submission" date="2022-09" db="EMBL/GenBank/DDBJ databases">
        <title>Complete genome sequence of Rossellomorea vietnamensis strain RL-WG62, a newly isolated PGPR with the potential for plant salinity stress alleviation.</title>
        <authorList>
            <person name="Ren L."/>
            <person name="Wang G."/>
            <person name="Hu H."/>
        </authorList>
    </citation>
    <scope>NUCLEOTIDE SEQUENCE</scope>
    <source>
        <strain evidence="1">RL-WG62</strain>
    </source>
</reference>
<gene>
    <name evidence="1" type="ORF">N5C46_11085</name>
</gene>
<organism evidence="1 2">
    <name type="scientific">Rossellomorea vietnamensis</name>
    <dbReference type="NCBI Taxonomy" id="218284"/>
    <lineage>
        <taxon>Bacteria</taxon>
        <taxon>Bacillati</taxon>
        <taxon>Bacillota</taxon>
        <taxon>Bacilli</taxon>
        <taxon>Bacillales</taxon>
        <taxon>Bacillaceae</taxon>
        <taxon>Rossellomorea</taxon>
    </lineage>
</organism>
<name>A0ACD4CDD9_9BACI</name>
<dbReference type="EMBL" id="CP104558">
    <property type="protein sequence ID" value="UXH46555.1"/>
    <property type="molecule type" value="Genomic_DNA"/>
</dbReference>
<accession>A0ACD4CDD9</accession>
<dbReference type="Proteomes" id="UP001064027">
    <property type="component" value="Chromosome"/>
</dbReference>
<sequence>MIRRLCKHGSLIVGLVLLVLLLGTSYVNTHFFKEDIGKISQEDYYNKKPLPPSWEHPFGTSTGGIDMFDATLGQTMTTLKFALVVTGGRMLISMVLGLLYGLLYRRLKWLDVFIEGFHFVPTTLLAFLLLYSMRLMDFNLFMGDPDFRWTMTTWILIGVGIPSLSQLIGKETFLAMQQEFIQGARVLGGRHLHILVKHVIPSVRGKFLLIFSGQMIAVLTLMMHVSILGFYIPGWTAFIGSNYYELMLSPWIIFFPVLMLTLLIVSLTLVTNGVRTLFDGDYMRRRSSFLSGDRGVRNHSTKNISY</sequence>
<evidence type="ECO:0000313" key="2">
    <source>
        <dbReference type="Proteomes" id="UP001064027"/>
    </source>
</evidence>
<protein>
    <submittedName>
        <fullName evidence="1">ABC transporter permease subunit</fullName>
    </submittedName>
</protein>
<evidence type="ECO:0000313" key="1">
    <source>
        <dbReference type="EMBL" id="UXH46555.1"/>
    </source>
</evidence>
<keyword evidence="2" id="KW-1185">Reference proteome</keyword>